<evidence type="ECO:0000259" key="1">
    <source>
        <dbReference type="Pfam" id="PF02384"/>
    </source>
</evidence>
<accession>X1HBZ5</accession>
<organism evidence="2">
    <name type="scientific">marine sediment metagenome</name>
    <dbReference type="NCBI Taxonomy" id="412755"/>
    <lineage>
        <taxon>unclassified sequences</taxon>
        <taxon>metagenomes</taxon>
        <taxon>ecological metagenomes</taxon>
    </lineage>
</organism>
<reference evidence="2" key="1">
    <citation type="journal article" date="2014" name="Front. Microbiol.">
        <title>High frequency of phylogenetically diverse reductive dehalogenase-homologous genes in deep subseafloor sedimentary metagenomes.</title>
        <authorList>
            <person name="Kawai M."/>
            <person name="Futagami T."/>
            <person name="Toyoda A."/>
            <person name="Takaki Y."/>
            <person name="Nishi S."/>
            <person name="Hori S."/>
            <person name="Arai W."/>
            <person name="Tsubouchi T."/>
            <person name="Morono Y."/>
            <person name="Uchiyama I."/>
            <person name="Ito T."/>
            <person name="Fujiyama A."/>
            <person name="Inagaki F."/>
            <person name="Takami H."/>
        </authorList>
    </citation>
    <scope>NUCLEOTIDE SEQUENCE</scope>
    <source>
        <strain evidence="2">Expedition CK06-06</strain>
    </source>
</reference>
<comment type="caution">
    <text evidence="2">The sequence shown here is derived from an EMBL/GenBank/DDBJ whole genome shotgun (WGS) entry which is preliminary data.</text>
</comment>
<dbReference type="Pfam" id="PF02384">
    <property type="entry name" value="N6_Mtase"/>
    <property type="match status" value="1"/>
</dbReference>
<dbReference type="InterPro" id="IPR029063">
    <property type="entry name" value="SAM-dependent_MTases_sf"/>
</dbReference>
<feature type="non-terminal residue" evidence="2">
    <location>
        <position position="1"/>
    </location>
</feature>
<dbReference type="AlphaFoldDB" id="X1HBZ5"/>
<dbReference type="GO" id="GO:0008170">
    <property type="term" value="F:N-methyltransferase activity"/>
    <property type="evidence" value="ECO:0007669"/>
    <property type="project" value="InterPro"/>
</dbReference>
<protein>
    <recommendedName>
        <fullName evidence="1">DNA methylase adenine-specific domain-containing protein</fullName>
    </recommendedName>
</protein>
<name>X1HBZ5_9ZZZZ</name>
<dbReference type="EMBL" id="BARU01023564">
    <property type="protein sequence ID" value="GAH54570.1"/>
    <property type="molecule type" value="Genomic_DNA"/>
</dbReference>
<proteinExistence type="predicted"/>
<evidence type="ECO:0000313" key="2">
    <source>
        <dbReference type="EMBL" id="GAH54570.1"/>
    </source>
</evidence>
<gene>
    <name evidence="2" type="ORF">S03H2_38221</name>
</gene>
<dbReference type="InterPro" id="IPR003356">
    <property type="entry name" value="DNA_methylase_A-5"/>
</dbReference>
<dbReference type="SUPFAM" id="SSF53335">
    <property type="entry name" value="S-adenosyl-L-methionine-dependent methyltransferases"/>
    <property type="match status" value="1"/>
</dbReference>
<feature type="domain" description="DNA methylase adenine-specific" evidence="1">
    <location>
        <begin position="16"/>
        <end position="73"/>
    </location>
</feature>
<dbReference type="GO" id="GO:0003677">
    <property type="term" value="F:DNA binding"/>
    <property type="evidence" value="ECO:0007669"/>
    <property type="project" value="InterPro"/>
</dbReference>
<sequence>DLNGRSDSFSEYNFSVQQAVRSVKVGGKICLILPEGFFSNLQDEILRKYVTNHCKILAIVSLPRGVFKVGTEVRQVRRGRRTASMKMSILYAEKVKEVKDGEGIDLSGANLDYPVFLANVTPSESTRGEINTWLEPKLSLVLEQWRAWQARQSLTEPSEVKIESLKKVLEKKHRKEKREKLLFKITSKKPEAPKYKKKVTSKILLF</sequence>
<dbReference type="Gene3D" id="3.40.50.150">
    <property type="entry name" value="Vaccinia Virus protein VP39"/>
    <property type="match status" value="1"/>
</dbReference>